<feature type="transmembrane region" description="Helical" evidence="1">
    <location>
        <begin position="197"/>
        <end position="219"/>
    </location>
</feature>
<keyword evidence="1" id="KW-0472">Membrane</keyword>
<dbReference type="AlphaFoldDB" id="A0A4R7DEQ7"/>
<protein>
    <recommendedName>
        <fullName evidence="4">Exopolysaccharide Exporter (EPS-E)</fullName>
    </recommendedName>
</protein>
<keyword evidence="1" id="KW-0812">Transmembrane</keyword>
<evidence type="ECO:0008006" key="4">
    <source>
        <dbReference type="Google" id="ProtNLM"/>
    </source>
</evidence>
<reference evidence="2 3" key="1">
    <citation type="submission" date="2019-03" db="EMBL/GenBank/DDBJ databases">
        <title>Genomic Encyclopedia of Type Strains, Phase III (KMG-III): the genomes of soil and plant-associated and newly described type strains.</title>
        <authorList>
            <person name="Whitman W."/>
        </authorList>
    </citation>
    <scope>NUCLEOTIDE SEQUENCE [LARGE SCALE GENOMIC DNA]</scope>
    <source>
        <strain evidence="2 3">CECT 8455</strain>
    </source>
</reference>
<dbReference type="Proteomes" id="UP000295274">
    <property type="component" value="Unassembled WGS sequence"/>
</dbReference>
<feature type="transmembrane region" description="Helical" evidence="1">
    <location>
        <begin position="485"/>
        <end position="503"/>
    </location>
</feature>
<feature type="transmembrane region" description="Helical" evidence="1">
    <location>
        <begin position="169"/>
        <end position="191"/>
    </location>
</feature>
<feature type="transmembrane region" description="Helical" evidence="1">
    <location>
        <begin position="252"/>
        <end position="273"/>
    </location>
</feature>
<keyword evidence="3" id="KW-1185">Reference proteome</keyword>
<feature type="transmembrane region" description="Helical" evidence="1">
    <location>
        <begin position="461"/>
        <end position="479"/>
    </location>
</feature>
<feature type="transmembrane region" description="Helical" evidence="1">
    <location>
        <begin position="226"/>
        <end position="246"/>
    </location>
</feature>
<feature type="transmembrane region" description="Helical" evidence="1">
    <location>
        <begin position="392"/>
        <end position="415"/>
    </location>
</feature>
<feature type="transmembrane region" description="Helical" evidence="1">
    <location>
        <begin position="427"/>
        <end position="454"/>
    </location>
</feature>
<organism evidence="2 3">
    <name type="scientific">Maribacter caenipelagi</name>
    <dbReference type="NCBI Taxonomy" id="1447781"/>
    <lineage>
        <taxon>Bacteria</taxon>
        <taxon>Pseudomonadati</taxon>
        <taxon>Bacteroidota</taxon>
        <taxon>Flavobacteriia</taxon>
        <taxon>Flavobacteriales</taxon>
        <taxon>Flavobacteriaceae</taxon>
        <taxon>Maribacter</taxon>
    </lineage>
</organism>
<evidence type="ECO:0000313" key="2">
    <source>
        <dbReference type="EMBL" id="TDS18861.1"/>
    </source>
</evidence>
<dbReference type="EMBL" id="SNZW01000011">
    <property type="protein sequence ID" value="TDS18861.1"/>
    <property type="molecule type" value="Genomic_DNA"/>
</dbReference>
<comment type="caution">
    <text evidence="2">The sequence shown here is derived from an EMBL/GenBank/DDBJ whole genome shotgun (WGS) entry which is preliminary data.</text>
</comment>
<feature type="transmembrane region" description="Helical" evidence="1">
    <location>
        <begin position="299"/>
        <end position="318"/>
    </location>
</feature>
<proteinExistence type="predicted"/>
<accession>A0A4R7DEQ7</accession>
<name>A0A4R7DEQ7_9FLAO</name>
<feature type="transmembrane region" description="Helical" evidence="1">
    <location>
        <begin position="89"/>
        <end position="110"/>
    </location>
</feature>
<gene>
    <name evidence="2" type="ORF">DFQ03_0571</name>
</gene>
<keyword evidence="1" id="KW-1133">Transmembrane helix</keyword>
<feature type="transmembrane region" description="Helical" evidence="1">
    <location>
        <begin position="338"/>
        <end position="361"/>
    </location>
</feature>
<evidence type="ECO:0000313" key="3">
    <source>
        <dbReference type="Proteomes" id="UP000295274"/>
    </source>
</evidence>
<feature type="transmembrane region" description="Helical" evidence="1">
    <location>
        <begin position="122"/>
        <end position="143"/>
    </location>
</feature>
<evidence type="ECO:0000256" key="1">
    <source>
        <dbReference type="SAM" id="Phobius"/>
    </source>
</evidence>
<sequence length="522" mass="60726">MQVIDKVGNPVNVMVVKAALESMGIREKDVIVDYGYYTLMELAKLVYKSIKQRSPKEVLNINERKPKNLNKSIPISDYLWVKAKLFAKYYPLGIFHLMPVFIQIASIIVYGYSLWTYMGFNIIQSTSVVFGVILGIVLSGGYVQMLGRQASFYWNHKEYYKTKILTKRLVISGIKGMTAVFAFLLIVNYVLGTYPTSFVLVTICYGFLIGLLLLVMAPYHAISQRWVISVVIAVSSLFALMLHFYTSFHIYITQWLSILLAISLSQLYLYLFFKLKITKDKPENLKPRQLMVIYKNYPYFFYGILIYIFIFIDRFLAWSADIELNYRYLFLYEKSYEIGMDLAIVVFFILVGVMEYAIASFTKFMDLKQRSIMIVDKHNFGKSLYKNYKNHVLILFVMLLLVGMFLYCFIINSWGYQTSFGEQIDVLSIRVCVIGGLGYFFLSWAMLNALYLFTLNRPNEVLKALIVSSIINFTIGFFISRWVSYEYSVVGMLIGSVVFMVYTTNHIKAYFKQLDFYYYAAY</sequence>